<reference evidence="1" key="1">
    <citation type="submission" date="2016-02" db="EMBL/GenBank/DDBJ databases">
        <title>WGS assembly of Manihot esculenta.</title>
        <authorList>
            <person name="Bredeson J.V."/>
            <person name="Prochnik S.E."/>
            <person name="Lyons J.B."/>
            <person name="Schmutz J."/>
            <person name="Grimwood J."/>
            <person name="Vrebalov J."/>
            <person name="Bart R.S."/>
            <person name="Amuge T."/>
            <person name="Ferguson M.E."/>
            <person name="Green R."/>
            <person name="Putnam N."/>
            <person name="Stites J."/>
            <person name="Rounsley S."/>
            <person name="Rokhsar D.S."/>
        </authorList>
    </citation>
    <scope>NUCLEOTIDE SEQUENCE [LARGE SCALE GENOMIC DNA]</scope>
    <source>
        <tissue evidence="1">Leaf</tissue>
    </source>
</reference>
<dbReference type="AlphaFoldDB" id="A0A2C9VKK7"/>
<gene>
    <name evidence="1" type="ORF">MANES_07G062500</name>
</gene>
<accession>A0A2C9VKK7</accession>
<evidence type="ECO:0000313" key="1">
    <source>
        <dbReference type="EMBL" id="OAY45461.1"/>
    </source>
</evidence>
<protein>
    <submittedName>
        <fullName evidence="1">Uncharacterized protein</fullName>
    </submittedName>
</protein>
<name>A0A2C9VKK7_MANES</name>
<proteinExistence type="predicted"/>
<dbReference type="EMBL" id="CM004393">
    <property type="protein sequence ID" value="OAY45461.1"/>
    <property type="molecule type" value="Genomic_DNA"/>
</dbReference>
<organism evidence="1">
    <name type="scientific">Manihot esculenta</name>
    <name type="common">Cassava</name>
    <name type="synonym">Jatropha manihot</name>
    <dbReference type="NCBI Taxonomy" id="3983"/>
    <lineage>
        <taxon>Eukaryota</taxon>
        <taxon>Viridiplantae</taxon>
        <taxon>Streptophyta</taxon>
        <taxon>Embryophyta</taxon>
        <taxon>Tracheophyta</taxon>
        <taxon>Spermatophyta</taxon>
        <taxon>Magnoliopsida</taxon>
        <taxon>eudicotyledons</taxon>
        <taxon>Gunneridae</taxon>
        <taxon>Pentapetalae</taxon>
        <taxon>rosids</taxon>
        <taxon>fabids</taxon>
        <taxon>Malpighiales</taxon>
        <taxon>Euphorbiaceae</taxon>
        <taxon>Crotonoideae</taxon>
        <taxon>Manihoteae</taxon>
        <taxon>Manihot</taxon>
    </lineage>
</organism>
<sequence length="74" mass="8569">MTNVRTSNQVLPTFHIKLVHKRFSLNNRLAKKATCPASRDAWKIFFWVVHVAARPFSKMLKAVGIYINTNKSRI</sequence>